<dbReference type="GO" id="GO:0034501">
    <property type="term" value="P:protein localization to kinetochore"/>
    <property type="evidence" value="ECO:0007669"/>
    <property type="project" value="TreeGrafter"/>
</dbReference>
<reference evidence="5" key="1">
    <citation type="submission" date="2025-08" db="UniProtKB">
        <authorList>
            <consortium name="Ensembl"/>
        </authorList>
    </citation>
    <scope>IDENTIFICATION</scope>
</reference>
<dbReference type="GO" id="GO:0031396">
    <property type="term" value="P:regulation of protein ubiquitination"/>
    <property type="evidence" value="ECO:0007669"/>
    <property type="project" value="InterPro"/>
</dbReference>
<feature type="domain" description="DM2" evidence="3">
    <location>
        <begin position="305"/>
        <end position="632"/>
    </location>
</feature>
<feature type="region of interest" description="Disordered" evidence="1">
    <location>
        <begin position="739"/>
        <end position="847"/>
    </location>
</feature>
<dbReference type="GO" id="GO:0007089">
    <property type="term" value="P:traversing start control point of mitotic cell cycle"/>
    <property type="evidence" value="ECO:0007669"/>
    <property type="project" value="TreeGrafter"/>
</dbReference>
<dbReference type="Pfam" id="PF14918">
    <property type="entry name" value="MTBP_N"/>
    <property type="match status" value="1"/>
</dbReference>
<dbReference type="InterPro" id="IPR039061">
    <property type="entry name" value="MTBP"/>
</dbReference>
<dbReference type="InterPro" id="IPR029418">
    <property type="entry name" value="MTBP_C"/>
</dbReference>
<name>A0A8C5AME2_GADMO</name>
<evidence type="ECO:0000259" key="4">
    <source>
        <dbReference type="Pfam" id="PF14920"/>
    </source>
</evidence>
<evidence type="ECO:0000259" key="3">
    <source>
        <dbReference type="Pfam" id="PF14919"/>
    </source>
</evidence>
<accession>A0A8C5AME2</accession>
<protein>
    <submittedName>
        <fullName evidence="5">MDM2 binding protein</fullName>
    </submittedName>
</protein>
<feature type="region of interest" description="Disordered" evidence="1">
    <location>
        <begin position="523"/>
        <end position="590"/>
    </location>
</feature>
<evidence type="ECO:0000259" key="2">
    <source>
        <dbReference type="Pfam" id="PF14918"/>
    </source>
</evidence>
<dbReference type="InterPro" id="IPR029421">
    <property type="entry name" value="MTBP_N"/>
</dbReference>
<feature type="domain" description="MDN2-binding protein C-terminal" evidence="4">
    <location>
        <begin position="636"/>
        <end position="894"/>
    </location>
</feature>
<dbReference type="Pfam" id="PF14920">
    <property type="entry name" value="MTBP_C"/>
    <property type="match status" value="1"/>
</dbReference>
<dbReference type="InterPro" id="IPR029420">
    <property type="entry name" value="MTBP_central"/>
</dbReference>
<dbReference type="GeneTree" id="ENSGT00390000003305"/>
<evidence type="ECO:0000256" key="1">
    <source>
        <dbReference type="SAM" id="MobiDB-lite"/>
    </source>
</evidence>
<dbReference type="AlphaFoldDB" id="A0A8C5AME2"/>
<proteinExistence type="predicted"/>
<organism evidence="5 6">
    <name type="scientific">Gadus morhua</name>
    <name type="common">Atlantic cod</name>
    <dbReference type="NCBI Taxonomy" id="8049"/>
    <lineage>
        <taxon>Eukaryota</taxon>
        <taxon>Metazoa</taxon>
        <taxon>Chordata</taxon>
        <taxon>Craniata</taxon>
        <taxon>Vertebrata</taxon>
        <taxon>Euteleostomi</taxon>
        <taxon>Actinopterygii</taxon>
        <taxon>Neopterygii</taxon>
        <taxon>Teleostei</taxon>
        <taxon>Neoteleostei</taxon>
        <taxon>Acanthomorphata</taxon>
        <taxon>Zeiogadaria</taxon>
        <taxon>Gadariae</taxon>
        <taxon>Gadiformes</taxon>
        <taxon>Gadoidei</taxon>
        <taxon>Gadidae</taxon>
        <taxon>Gadus</taxon>
    </lineage>
</organism>
<evidence type="ECO:0000313" key="6">
    <source>
        <dbReference type="Proteomes" id="UP000694546"/>
    </source>
</evidence>
<sequence>MDKYVMLLSFCPRLSECLDDFRPLEKVKQIYDGLRGISCDESPRVSAFPGRILHAYFDCQSYLSVQFSFYCQTHCVNIFKSPLSFPLACSLSGYPSGQRWFFAIQAVHGFGQYCSSDWEEGRASQPKGDREEESPSAWQLCHSSLQDQGREGETQDEQSALAELFEEAAEGLHLLSDKLPPPGKALVDVLVLCGSPPPTSLRDLLPLMGALKHMECWHSAKITLVTPHAEGWQTVAASLGATVVGPAEMDSCIDHKEQWRGALLIREKKCASELRFGGFSLRTAVGDGPTRCSSSGPAAQRLQPEVFHYYRNVLDLMQMVSLKELPDFLLSNTEFQLRMSGKSKKCKLLLDQLSSLRGEVGALFCLSCVVTPMAQPVASQLSSQRWRDTLAKRPSSLPVPEVEVKGEGAHYFLLVQGSEEGGGGACRARMLHSANQINGAAAVATVNGLLREKSLLSSGKTEGRLLDSLPCFRRDDVRQASRAQTLVLKECLKRRVDAHSTATIPVSLIKTLLNRAAEQYLRLTTDPSPPEDQQGSVTTTPESRRGAGQPSEWPERSVLRNVENLRRRRQKNRFGPLSAPGSSDSLLGPKDASQRVSAALLDAKELLKHFSADGTPAGELQPLVVCRGSNAFQMSPDLSPGRASQLPFSKASASNYHGIEFCLDQQQLSALDRDLGFVRLQSRLVRFETQTTCSKEPLPFALSPAPLGPAPSPAVASEPGSVPDGEALLQLQNAHVARLKRRSREADAAAALGGPRKRLVKSESSDSLCSQSSSSSGTRPSVRSLRQQPIRSQSASTLPSSLAPPPSRPSSGQPPAAPADTTGPDHQGPLQVHSQEQQAKESRSQKHHRMLMEVVAKTLEAHGVTAKHPCFSACSKRLFEISKFYLKVCTLTSRRRSLSLAPLPLLS</sequence>
<reference evidence="5" key="2">
    <citation type="submission" date="2025-09" db="UniProtKB">
        <authorList>
            <consortium name="Ensembl"/>
        </authorList>
    </citation>
    <scope>IDENTIFICATION</scope>
</reference>
<gene>
    <name evidence="5" type="primary">MTBP</name>
    <name evidence="5" type="synonym">mtbp</name>
</gene>
<feature type="region of interest" description="Disordered" evidence="1">
    <location>
        <begin position="698"/>
        <end position="724"/>
    </location>
</feature>
<dbReference type="PANTHER" id="PTHR14382">
    <property type="entry name" value="MDM2-BINDING PROTEIN"/>
    <property type="match status" value="1"/>
</dbReference>
<feature type="compositionally biased region" description="Polar residues" evidence="1">
    <location>
        <begin position="531"/>
        <end position="541"/>
    </location>
</feature>
<dbReference type="PANTHER" id="PTHR14382:SF1">
    <property type="entry name" value="MDM2-BINDING PROTEIN"/>
    <property type="match status" value="1"/>
</dbReference>
<dbReference type="Ensembl" id="ENSGMOT00000065210.1">
    <property type="protein sequence ID" value="ENSGMOP00000034011.1"/>
    <property type="gene ID" value="ENSGMOG00000012284.2"/>
</dbReference>
<dbReference type="Pfam" id="PF14919">
    <property type="entry name" value="MTBP_mid"/>
    <property type="match status" value="1"/>
</dbReference>
<feature type="domain" description="DM2" evidence="2">
    <location>
        <begin position="84"/>
        <end position="283"/>
    </location>
</feature>
<keyword evidence="6" id="KW-1185">Reference proteome</keyword>
<feature type="compositionally biased region" description="Low complexity" evidence="1">
    <location>
        <begin position="765"/>
        <end position="784"/>
    </location>
</feature>
<feature type="compositionally biased region" description="Low complexity" evidence="1">
    <location>
        <begin position="791"/>
        <end position="801"/>
    </location>
</feature>
<dbReference type="GO" id="GO:0000776">
    <property type="term" value="C:kinetochore"/>
    <property type="evidence" value="ECO:0007669"/>
    <property type="project" value="TreeGrafter"/>
</dbReference>
<dbReference type="Proteomes" id="UP000694546">
    <property type="component" value="Chromosome 11"/>
</dbReference>
<evidence type="ECO:0000313" key="5">
    <source>
        <dbReference type="Ensembl" id="ENSGMOP00000034011.1"/>
    </source>
</evidence>
<dbReference type="OMA" id="HFYGEQI"/>